<comment type="function">
    <text evidence="3">Endonuclease that specifically degrades the RNA of RNA-DNA hybrids.</text>
</comment>
<dbReference type="SUPFAM" id="SSF55658">
    <property type="entry name" value="L9 N-domain-like"/>
    <property type="match status" value="1"/>
</dbReference>
<dbReference type="InterPro" id="IPR002156">
    <property type="entry name" value="RNaseH_domain"/>
</dbReference>
<evidence type="ECO:0000256" key="1">
    <source>
        <dbReference type="ARBA" id="ARBA00000077"/>
    </source>
</evidence>
<dbReference type="SUPFAM" id="SSF53098">
    <property type="entry name" value="Ribonuclease H-like"/>
    <property type="match status" value="1"/>
</dbReference>
<evidence type="ECO:0000256" key="3">
    <source>
        <dbReference type="ARBA" id="ARBA00004065"/>
    </source>
</evidence>
<sequence length="208" mass="23926">MASKVYAVREGRRTGIFNSWKECEQQVKGYSGAEYKSFKTFDEAGEYLNYSNELLCEKEEDNSNSTIMTYNDTMIAYVDGSYDDSIRQFGSGIVILFNGEEKTFSIRGTDESLIDMRNVAGEIKGAEKAMQYAVDNNVNRLIIYYDYEGIEKWCIRAWSARKEGTKKYRDFYDEVSKKVNIQFVKVKAHSGDKYNEEADKLAKESLGM</sequence>
<comment type="cofactor">
    <cofactor evidence="2">
        <name>Mg(2+)</name>
        <dbReference type="ChEBI" id="CHEBI:18420"/>
    </cofactor>
</comment>
<evidence type="ECO:0000313" key="13">
    <source>
        <dbReference type="EMBL" id="KYH34202.1"/>
    </source>
</evidence>
<dbReference type="RefSeq" id="WP_066825767.1">
    <property type="nucleotide sequence ID" value="NZ_LTBA01000022.1"/>
</dbReference>
<evidence type="ECO:0000259" key="12">
    <source>
        <dbReference type="PROSITE" id="PS50879"/>
    </source>
</evidence>
<dbReference type="Pfam" id="PF00075">
    <property type="entry name" value="RNase_H"/>
    <property type="match status" value="1"/>
</dbReference>
<dbReference type="Gene3D" id="3.30.420.10">
    <property type="entry name" value="Ribonuclease H-like superfamily/Ribonuclease H"/>
    <property type="match status" value="1"/>
</dbReference>
<dbReference type="GO" id="GO:0004523">
    <property type="term" value="F:RNA-DNA hybrid ribonuclease activity"/>
    <property type="evidence" value="ECO:0007669"/>
    <property type="project" value="UniProtKB-EC"/>
</dbReference>
<evidence type="ECO:0000256" key="10">
    <source>
        <dbReference type="ARBA" id="ARBA00022801"/>
    </source>
</evidence>
<evidence type="ECO:0000256" key="11">
    <source>
        <dbReference type="ARBA" id="ARBA00022842"/>
    </source>
</evidence>
<dbReference type="FunFam" id="3.40.970.10:FF:000002">
    <property type="entry name" value="Ribonuclease H"/>
    <property type="match status" value="1"/>
</dbReference>
<dbReference type="GO" id="GO:0003676">
    <property type="term" value="F:nucleic acid binding"/>
    <property type="evidence" value="ECO:0007669"/>
    <property type="project" value="InterPro"/>
</dbReference>
<evidence type="ECO:0000256" key="4">
    <source>
        <dbReference type="ARBA" id="ARBA00005300"/>
    </source>
</evidence>
<organism evidence="13 14">
    <name type="scientific">Clostridium tepidiprofundi DSM 19306</name>
    <dbReference type="NCBI Taxonomy" id="1121338"/>
    <lineage>
        <taxon>Bacteria</taxon>
        <taxon>Bacillati</taxon>
        <taxon>Bacillota</taxon>
        <taxon>Clostridia</taxon>
        <taxon>Eubacteriales</taxon>
        <taxon>Clostridiaceae</taxon>
        <taxon>Clostridium</taxon>
    </lineage>
</organism>
<evidence type="ECO:0000313" key="14">
    <source>
        <dbReference type="Proteomes" id="UP000075531"/>
    </source>
</evidence>
<evidence type="ECO:0000256" key="2">
    <source>
        <dbReference type="ARBA" id="ARBA00001946"/>
    </source>
</evidence>
<evidence type="ECO:0000256" key="9">
    <source>
        <dbReference type="ARBA" id="ARBA00022759"/>
    </source>
</evidence>
<dbReference type="PANTHER" id="PTHR10642:SF26">
    <property type="entry name" value="RIBONUCLEASE H1"/>
    <property type="match status" value="1"/>
</dbReference>
<dbReference type="InterPro" id="IPR050092">
    <property type="entry name" value="RNase_H"/>
</dbReference>
<dbReference type="EMBL" id="LTBA01000022">
    <property type="protein sequence ID" value="KYH34202.1"/>
    <property type="molecule type" value="Genomic_DNA"/>
</dbReference>
<keyword evidence="10 13" id="KW-0378">Hydrolase</keyword>
<feature type="domain" description="RNase H type-1" evidence="12">
    <location>
        <begin position="70"/>
        <end position="207"/>
    </location>
</feature>
<evidence type="ECO:0000256" key="8">
    <source>
        <dbReference type="ARBA" id="ARBA00022723"/>
    </source>
</evidence>
<dbReference type="CDD" id="cd09277">
    <property type="entry name" value="RNase_HI_bacteria_like"/>
    <property type="match status" value="1"/>
</dbReference>
<name>A0A151B370_9CLOT</name>
<dbReference type="PATRIC" id="fig|1121338.3.peg.1902"/>
<dbReference type="PANTHER" id="PTHR10642">
    <property type="entry name" value="RIBONUCLEASE H1"/>
    <property type="match status" value="1"/>
</dbReference>
<keyword evidence="9" id="KW-0255">Endonuclease</keyword>
<gene>
    <name evidence="13" type="primary">rnhA</name>
    <name evidence="13" type="ORF">CLTEP_18550</name>
</gene>
<dbReference type="AlphaFoldDB" id="A0A151B370"/>
<dbReference type="OrthoDB" id="9811552at2"/>
<comment type="catalytic activity">
    <reaction evidence="1">
        <text>Endonucleolytic cleavage to 5'-phosphomonoester.</text>
        <dbReference type="EC" id="3.1.26.4"/>
    </reaction>
</comment>
<dbReference type="InterPro" id="IPR012337">
    <property type="entry name" value="RNaseH-like_sf"/>
</dbReference>
<dbReference type="InterPro" id="IPR009027">
    <property type="entry name" value="Ribosomal_bL9/RNase_H1_N"/>
</dbReference>
<comment type="caution">
    <text evidence="13">The sequence shown here is derived from an EMBL/GenBank/DDBJ whole genome shotgun (WGS) entry which is preliminary data.</text>
</comment>
<keyword evidence="7" id="KW-0540">Nuclease</keyword>
<dbReference type="PROSITE" id="PS50879">
    <property type="entry name" value="RNASE_H_1"/>
    <property type="match status" value="1"/>
</dbReference>
<dbReference type="InterPro" id="IPR011320">
    <property type="entry name" value="RNase_H1_N"/>
</dbReference>
<dbReference type="GO" id="GO:0046872">
    <property type="term" value="F:metal ion binding"/>
    <property type="evidence" value="ECO:0007669"/>
    <property type="project" value="UniProtKB-KW"/>
</dbReference>
<dbReference type="Proteomes" id="UP000075531">
    <property type="component" value="Unassembled WGS sequence"/>
</dbReference>
<proteinExistence type="inferred from homology"/>
<accession>A0A151B370</accession>
<dbReference type="STRING" id="1121338.CLTEP_18550"/>
<comment type="similarity">
    <text evidence="4">Belongs to the RNase H family.</text>
</comment>
<dbReference type="InterPro" id="IPR036397">
    <property type="entry name" value="RNaseH_sf"/>
</dbReference>
<dbReference type="Gene3D" id="3.40.970.10">
    <property type="entry name" value="Ribonuclease H1, N-terminal domain"/>
    <property type="match status" value="1"/>
</dbReference>
<protein>
    <recommendedName>
        <fullName evidence="6">Ribonuclease H</fullName>
        <ecNumber evidence="5">3.1.26.4</ecNumber>
    </recommendedName>
</protein>
<evidence type="ECO:0000256" key="6">
    <source>
        <dbReference type="ARBA" id="ARBA00017721"/>
    </source>
</evidence>
<dbReference type="GO" id="GO:0043137">
    <property type="term" value="P:DNA replication, removal of RNA primer"/>
    <property type="evidence" value="ECO:0007669"/>
    <property type="project" value="TreeGrafter"/>
</dbReference>
<evidence type="ECO:0000256" key="7">
    <source>
        <dbReference type="ARBA" id="ARBA00022722"/>
    </source>
</evidence>
<dbReference type="EC" id="3.1.26.4" evidence="5"/>
<keyword evidence="14" id="KW-1185">Reference proteome</keyword>
<dbReference type="InterPro" id="IPR037056">
    <property type="entry name" value="RNase_H1_N_sf"/>
</dbReference>
<dbReference type="Pfam" id="PF01693">
    <property type="entry name" value="Cauli_VI"/>
    <property type="match status" value="1"/>
</dbReference>
<evidence type="ECO:0000256" key="5">
    <source>
        <dbReference type="ARBA" id="ARBA00012180"/>
    </source>
</evidence>
<keyword evidence="11" id="KW-0460">Magnesium</keyword>
<reference evidence="13 14" key="1">
    <citation type="submission" date="2016-02" db="EMBL/GenBank/DDBJ databases">
        <title>Genome sequence of Clostridium tepidiprofundi DSM 19306.</title>
        <authorList>
            <person name="Poehlein A."/>
            <person name="Daniel R."/>
        </authorList>
    </citation>
    <scope>NUCLEOTIDE SEQUENCE [LARGE SCALE GENOMIC DNA]</scope>
    <source>
        <strain evidence="13 14">DSM 19306</strain>
    </source>
</reference>
<keyword evidence="8" id="KW-0479">Metal-binding</keyword>